<gene>
    <name evidence="1" type="ORF">PM001_LOCUS14391</name>
</gene>
<dbReference type="Proteomes" id="UP001162060">
    <property type="component" value="Unassembled WGS sequence"/>
</dbReference>
<dbReference type="AlphaFoldDB" id="A0AAV1U3G8"/>
<evidence type="ECO:0000313" key="1">
    <source>
        <dbReference type="EMBL" id="CAK7929241.1"/>
    </source>
</evidence>
<sequence length="116" mass="12780">MPVPLASLVVCCTGHITSSDNSSGFCLLSFCFGTTADTLLLVSSRPAGAFPLCERWQLLHDVFQIFLTLALMEMSAFENRCSVLNCTPKQVMKALPSSAKEMCATVFYTPQQHRRI</sequence>
<protein>
    <recommendedName>
        <fullName evidence="3">Secreted protein</fullName>
    </recommendedName>
</protein>
<proteinExistence type="predicted"/>
<name>A0AAV1U3G8_9STRA</name>
<evidence type="ECO:0008006" key="3">
    <source>
        <dbReference type="Google" id="ProtNLM"/>
    </source>
</evidence>
<evidence type="ECO:0000313" key="2">
    <source>
        <dbReference type="Proteomes" id="UP001162060"/>
    </source>
</evidence>
<reference evidence="1" key="1">
    <citation type="submission" date="2024-01" db="EMBL/GenBank/DDBJ databases">
        <authorList>
            <person name="Webb A."/>
        </authorList>
    </citation>
    <scope>NUCLEOTIDE SEQUENCE</scope>
    <source>
        <strain evidence="1">Pm1</strain>
    </source>
</reference>
<dbReference type="EMBL" id="CAKLBY020000153">
    <property type="protein sequence ID" value="CAK7929241.1"/>
    <property type="molecule type" value="Genomic_DNA"/>
</dbReference>
<accession>A0AAV1U3G8</accession>
<organism evidence="1 2">
    <name type="scientific">Peronospora matthiolae</name>
    <dbReference type="NCBI Taxonomy" id="2874970"/>
    <lineage>
        <taxon>Eukaryota</taxon>
        <taxon>Sar</taxon>
        <taxon>Stramenopiles</taxon>
        <taxon>Oomycota</taxon>
        <taxon>Peronosporomycetes</taxon>
        <taxon>Peronosporales</taxon>
        <taxon>Peronosporaceae</taxon>
        <taxon>Peronospora</taxon>
    </lineage>
</organism>
<comment type="caution">
    <text evidence="1">The sequence shown here is derived from an EMBL/GenBank/DDBJ whole genome shotgun (WGS) entry which is preliminary data.</text>
</comment>